<sequence length="75" mass="8318">MRHPGVPVTYTTILVASLFTPLQRMKLRERYVTSAAAYIGRVGQRAGGVIERWRHAALPGQWRLDDIGGGVEVTL</sequence>
<evidence type="ECO:0000256" key="1">
    <source>
        <dbReference type="SAM" id="Phobius"/>
    </source>
</evidence>
<dbReference type="EMBL" id="AP022869">
    <property type="protein sequence ID" value="BCB73049.1"/>
    <property type="molecule type" value="Genomic_DNA"/>
</dbReference>
<accession>A0A6F8XGD6</accession>
<proteinExistence type="predicted"/>
<evidence type="ECO:0000313" key="3">
    <source>
        <dbReference type="Proteomes" id="UP000501053"/>
    </source>
</evidence>
<dbReference type="AlphaFoldDB" id="A0A6F8XGD6"/>
<keyword evidence="1" id="KW-1133">Transmembrane helix</keyword>
<reference evidence="2 3" key="1">
    <citation type="submission" date="2020-03" db="EMBL/GenBank/DDBJ databases">
        <title>Complete Genome Sequence of Halomonas meridiana strain Eplume2, isolated from hydrothermal-plume in the north east Pacific Ocean.</title>
        <authorList>
            <person name="Kurihara Y."/>
            <person name="Kawai S."/>
            <person name="Sakai A."/>
            <person name="Galipon J."/>
            <person name="Arakawa K."/>
        </authorList>
    </citation>
    <scope>NUCLEOTIDE SEQUENCE [LARGE SCALE GENOMIC DNA]</scope>
    <source>
        <strain evidence="2 3">Eplume2</strain>
    </source>
</reference>
<gene>
    <name evidence="2" type="ORF">HMEPL2_34000</name>
</gene>
<dbReference type="Proteomes" id="UP000501053">
    <property type="component" value="Chromosome"/>
</dbReference>
<keyword evidence="1" id="KW-0812">Transmembrane</keyword>
<organism evidence="2 3">
    <name type="scientific">Vreelandella aquamarina</name>
    <dbReference type="NCBI Taxonomy" id="77097"/>
    <lineage>
        <taxon>Bacteria</taxon>
        <taxon>Pseudomonadati</taxon>
        <taxon>Pseudomonadota</taxon>
        <taxon>Gammaproteobacteria</taxon>
        <taxon>Oceanospirillales</taxon>
        <taxon>Halomonadaceae</taxon>
        <taxon>Vreelandella</taxon>
    </lineage>
</organism>
<evidence type="ECO:0000313" key="2">
    <source>
        <dbReference type="EMBL" id="BCB73049.1"/>
    </source>
</evidence>
<feature type="transmembrane region" description="Helical" evidence="1">
    <location>
        <begin position="6"/>
        <end position="22"/>
    </location>
</feature>
<name>A0A6F8XGD6_9GAMM</name>
<protein>
    <submittedName>
        <fullName evidence="2">Uncharacterized protein</fullName>
    </submittedName>
</protein>
<keyword evidence="3" id="KW-1185">Reference proteome</keyword>
<keyword evidence="1" id="KW-0472">Membrane</keyword>